<keyword evidence="2" id="KW-1185">Reference proteome</keyword>
<dbReference type="EMBL" id="JARK01001339">
    <property type="protein sequence ID" value="EYC31956.1"/>
    <property type="molecule type" value="Genomic_DNA"/>
</dbReference>
<evidence type="ECO:0000313" key="2">
    <source>
        <dbReference type="Proteomes" id="UP000024635"/>
    </source>
</evidence>
<protein>
    <submittedName>
        <fullName evidence="1">Uncharacterized protein</fullName>
    </submittedName>
</protein>
<evidence type="ECO:0000313" key="1">
    <source>
        <dbReference type="EMBL" id="EYC31956.1"/>
    </source>
</evidence>
<dbReference type="Proteomes" id="UP000024635">
    <property type="component" value="Unassembled WGS sequence"/>
</dbReference>
<proteinExistence type="predicted"/>
<reference evidence="2" key="1">
    <citation type="journal article" date="2015" name="Nat. Genet.">
        <title>The genome and transcriptome of the zoonotic hookworm Ancylostoma ceylanicum identify infection-specific gene families.</title>
        <authorList>
            <person name="Schwarz E.M."/>
            <person name="Hu Y."/>
            <person name="Antoshechkin I."/>
            <person name="Miller M.M."/>
            <person name="Sternberg P.W."/>
            <person name="Aroian R.V."/>
        </authorList>
    </citation>
    <scope>NUCLEOTIDE SEQUENCE</scope>
    <source>
        <strain evidence="2">HY135</strain>
    </source>
</reference>
<name>A0A016VXA5_9BILA</name>
<sequence length="99" mass="11237">MLNPIAKVRSLHFFTCSRFDRWRKQFLTFCGETRNPRTNGLHHDSRSATALHFGVGLSVPACFPEAPCIQRLEHCEWRNSPSRGSFPFTLDGGPANPLH</sequence>
<accession>A0A016VXA5</accession>
<comment type="caution">
    <text evidence="1">The sequence shown here is derived from an EMBL/GenBank/DDBJ whole genome shotgun (WGS) entry which is preliminary data.</text>
</comment>
<organism evidence="1 2">
    <name type="scientific">Ancylostoma ceylanicum</name>
    <dbReference type="NCBI Taxonomy" id="53326"/>
    <lineage>
        <taxon>Eukaryota</taxon>
        <taxon>Metazoa</taxon>
        <taxon>Ecdysozoa</taxon>
        <taxon>Nematoda</taxon>
        <taxon>Chromadorea</taxon>
        <taxon>Rhabditida</taxon>
        <taxon>Rhabditina</taxon>
        <taxon>Rhabditomorpha</taxon>
        <taxon>Strongyloidea</taxon>
        <taxon>Ancylostomatidae</taxon>
        <taxon>Ancylostomatinae</taxon>
        <taxon>Ancylostoma</taxon>
    </lineage>
</organism>
<dbReference type="AlphaFoldDB" id="A0A016VXA5"/>
<gene>
    <name evidence="1" type="primary">Acey_s0003.g1328</name>
    <name evidence="1" type="ORF">Y032_0003g1328</name>
</gene>